<accession>A0A6A5R7V7</accession>
<gene>
    <name evidence="2" type="ORF">M421DRAFT_304429</name>
</gene>
<evidence type="ECO:0000259" key="1">
    <source>
        <dbReference type="Pfam" id="PF20150"/>
    </source>
</evidence>
<evidence type="ECO:0000313" key="3">
    <source>
        <dbReference type="Proteomes" id="UP000800082"/>
    </source>
</evidence>
<dbReference type="Proteomes" id="UP000800082">
    <property type="component" value="Unassembled WGS sequence"/>
</dbReference>
<dbReference type="Pfam" id="PF20150">
    <property type="entry name" value="2EXR"/>
    <property type="match status" value="1"/>
</dbReference>
<dbReference type="GeneID" id="54346788"/>
<sequence>MTTDDHEFSYSTGRALTSFHLFSKLPGNLRALVLSHAVPTPRTRFIELYGFTSPSYNPRVRCVPRLPPLFVVSRETRNFSIVHENGTLVHLFAISKAQNMFYINFERDIIFLSSRFTPSGNSTETSRLRELSSLQNPIFLSQGRKIIVTQSSLDDFESVGGTLLDFVGSEKLYVAMYHCWSDKAVRTRLRQGRPVDGYVKFKIAAEMRVAESDETKDGRQ</sequence>
<dbReference type="RefSeq" id="XP_033443976.1">
    <property type="nucleotide sequence ID" value="XM_033589141.1"/>
</dbReference>
<organism evidence="2 3">
    <name type="scientific">Didymella exigua CBS 183.55</name>
    <dbReference type="NCBI Taxonomy" id="1150837"/>
    <lineage>
        <taxon>Eukaryota</taxon>
        <taxon>Fungi</taxon>
        <taxon>Dikarya</taxon>
        <taxon>Ascomycota</taxon>
        <taxon>Pezizomycotina</taxon>
        <taxon>Dothideomycetes</taxon>
        <taxon>Pleosporomycetidae</taxon>
        <taxon>Pleosporales</taxon>
        <taxon>Pleosporineae</taxon>
        <taxon>Didymellaceae</taxon>
        <taxon>Didymella</taxon>
    </lineage>
</organism>
<dbReference type="OrthoDB" id="3473305at2759"/>
<dbReference type="EMBL" id="ML979001">
    <property type="protein sequence ID" value="KAF1923723.1"/>
    <property type="molecule type" value="Genomic_DNA"/>
</dbReference>
<dbReference type="AlphaFoldDB" id="A0A6A5R7V7"/>
<reference evidence="2" key="1">
    <citation type="journal article" date="2020" name="Stud. Mycol.">
        <title>101 Dothideomycetes genomes: a test case for predicting lifestyles and emergence of pathogens.</title>
        <authorList>
            <person name="Haridas S."/>
            <person name="Albert R."/>
            <person name="Binder M."/>
            <person name="Bloem J."/>
            <person name="Labutti K."/>
            <person name="Salamov A."/>
            <person name="Andreopoulos B."/>
            <person name="Baker S."/>
            <person name="Barry K."/>
            <person name="Bills G."/>
            <person name="Bluhm B."/>
            <person name="Cannon C."/>
            <person name="Castanera R."/>
            <person name="Culley D."/>
            <person name="Daum C."/>
            <person name="Ezra D."/>
            <person name="Gonzalez J."/>
            <person name="Henrissat B."/>
            <person name="Kuo A."/>
            <person name="Liang C."/>
            <person name="Lipzen A."/>
            <person name="Lutzoni F."/>
            <person name="Magnuson J."/>
            <person name="Mondo S."/>
            <person name="Nolan M."/>
            <person name="Ohm R."/>
            <person name="Pangilinan J."/>
            <person name="Park H.-J."/>
            <person name="Ramirez L."/>
            <person name="Alfaro M."/>
            <person name="Sun H."/>
            <person name="Tritt A."/>
            <person name="Yoshinaga Y."/>
            <person name="Zwiers L.-H."/>
            <person name="Turgeon B."/>
            <person name="Goodwin S."/>
            <person name="Spatafora J."/>
            <person name="Crous P."/>
            <person name="Grigoriev I."/>
        </authorList>
    </citation>
    <scope>NUCLEOTIDE SEQUENCE</scope>
    <source>
        <strain evidence="2">CBS 183.55</strain>
    </source>
</reference>
<dbReference type="PANTHER" id="PTHR35910:SF1">
    <property type="entry name" value="2EXR DOMAIN-CONTAINING PROTEIN"/>
    <property type="match status" value="1"/>
</dbReference>
<proteinExistence type="predicted"/>
<name>A0A6A5R7V7_9PLEO</name>
<dbReference type="InterPro" id="IPR045518">
    <property type="entry name" value="2EXR"/>
</dbReference>
<feature type="domain" description="2EXR" evidence="1">
    <location>
        <begin position="19"/>
        <end position="110"/>
    </location>
</feature>
<protein>
    <recommendedName>
        <fullName evidence="1">2EXR domain-containing protein</fullName>
    </recommendedName>
</protein>
<dbReference type="PANTHER" id="PTHR35910">
    <property type="entry name" value="2EXR DOMAIN-CONTAINING PROTEIN"/>
    <property type="match status" value="1"/>
</dbReference>
<keyword evidence="3" id="KW-1185">Reference proteome</keyword>
<evidence type="ECO:0000313" key="2">
    <source>
        <dbReference type="EMBL" id="KAF1923723.1"/>
    </source>
</evidence>